<evidence type="ECO:0000313" key="1">
    <source>
        <dbReference type="EMBL" id="KAK1308259.1"/>
    </source>
</evidence>
<reference evidence="1" key="1">
    <citation type="journal article" date="2023" name="Nat. Commun.">
        <title>Diploid and tetraploid genomes of Acorus and the evolution of monocots.</title>
        <authorList>
            <person name="Ma L."/>
            <person name="Liu K.W."/>
            <person name="Li Z."/>
            <person name="Hsiao Y.Y."/>
            <person name="Qi Y."/>
            <person name="Fu T."/>
            <person name="Tang G.D."/>
            <person name="Zhang D."/>
            <person name="Sun W.H."/>
            <person name="Liu D.K."/>
            <person name="Li Y."/>
            <person name="Chen G.Z."/>
            <person name="Liu X.D."/>
            <person name="Liao X.Y."/>
            <person name="Jiang Y.T."/>
            <person name="Yu X."/>
            <person name="Hao Y."/>
            <person name="Huang J."/>
            <person name="Zhao X.W."/>
            <person name="Ke S."/>
            <person name="Chen Y.Y."/>
            <person name="Wu W.L."/>
            <person name="Hsu J.L."/>
            <person name="Lin Y.F."/>
            <person name="Huang M.D."/>
            <person name="Li C.Y."/>
            <person name="Huang L."/>
            <person name="Wang Z.W."/>
            <person name="Zhao X."/>
            <person name="Zhong W.Y."/>
            <person name="Peng D.H."/>
            <person name="Ahmad S."/>
            <person name="Lan S."/>
            <person name="Zhang J.S."/>
            <person name="Tsai W.C."/>
            <person name="Van de Peer Y."/>
            <person name="Liu Z.J."/>
        </authorList>
    </citation>
    <scope>NUCLEOTIDE SEQUENCE</scope>
    <source>
        <strain evidence="1">CP</strain>
    </source>
</reference>
<protein>
    <submittedName>
        <fullName evidence="1">Uncharacterized protein</fullName>
    </submittedName>
</protein>
<proteinExistence type="predicted"/>
<gene>
    <name evidence="1" type="ORF">QJS10_CPA09g01298</name>
</gene>
<dbReference type="InterPro" id="IPR036770">
    <property type="entry name" value="Ankyrin_rpt-contain_sf"/>
</dbReference>
<dbReference type="AlphaFoldDB" id="A0AAV9E5W8"/>
<dbReference type="InterPro" id="IPR002110">
    <property type="entry name" value="Ankyrin_rpt"/>
</dbReference>
<evidence type="ECO:0000313" key="2">
    <source>
        <dbReference type="Proteomes" id="UP001180020"/>
    </source>
</evidence>
<dbReference type="SUPFAM" id="SSF48403">
    <property type="entry name" value="Ankyrin repeat"/>
    <property type="match status" value="1"/>
</dbReference>
<dbReference type="SMART" id="SM00248">
    <property type="entry name" value="ANK"/>
    <property type="match status" value="3"/>
</dbReference>
<dbReference type="PANTHER" id="PTHR24121:SF22">
    <property type="entry name" value="PROTEIN ACCELERATED CELL DEATH 6-LIKE"/>
    <property type="match status" value="1"/>
</dbReference>
<dbReference type="Pfam" id="PF12796">
    <property type="entry name" value="Ank_2"/>
    <property type="match status" value="2"/>
</dbReference>
<comment type="caution">
    <text evidence="1">The sequence shown here is derived from an EMBL/GenBank/DDBJ whole genome shotgun (WGS) entry which is preliminary data.</text>
</comment>
<reference evidence="1" key="2">
    <citation type="submission" date="2023-06" db="EMBL/GenBank/DDBJ databases">
        <authorList>
            <person name="Ma L."/>
            <person name="Liu K.-W."/>
            <person name="Li Z."/>
            <person name="Hsiao Y.-Y."/>
            <person name="Qi Y."/>
            <person name="Fu T."/>
            <person name="Tang G."/>
            <person name="Zhang D."/>
            <person name="Sun W.-H."/>
            <person name="Liu D.-K."/>
            <person name="Li Y."/>
            <person name="Chen G.-Z."/>
            <person name="Liu X.-D."/>
            <person name="Liao X.-Y."/>
            <person name="Jiang Y.-T."/>
            <person name="Yu X."/>
            <person name="Hao Y."/>
            <person name="Huang J."/>
            <person name="Zhao X.-W."/>
            <person name="Ke S."/>
            <person name="Chen Y.-Y."/>
            <person name="Wu W.-L."/>
            <person name="Hsu J.-L."/>
            <person name="Lin Y.-F."/>
            <person name="Huang M.-D."/>
            <person name="Li C.-Y."/>
            <person name="Huang L."/>
            <person name="Wang Z.-W."/>
            <person name="Zhao X."/>
            <person name="Zhong W.-Y."/>
            <person name="Peng D.-H."/>
            <person name="Ahmad S."/>
            <person name="Lan S."/>
            <person name="Zhang J.-S."/>
            <person name="Tsai W.-C."/>
            <person name="Van De Peer Y."/>
            <person name="Liu Z.-J."/>
        </authorList>
    </citation>
    <scope>NUCLEOTIDE SEQUENCE</scope>
    <source>
        <strain evidence="1">CP</strain>
        <tissue evidence="1">Leaves</tissue>
    </source>
</reference>
<accession>A0AAV9E5W8</accession>
<keyword evidence="2" id="KW-1185">Reference proteome</keyword>
<sequence>MSKQIFRAAQQGKLDELDQTPDAVLHATDPAGNTALHVAAMAQQEDFAKKLCKKLPLLLLKENNEGNTPLHCALKSAHGENLFTSIMTVYIDKVRDLEEEGRRGFKANKNGESLLYLAANRESSKSVDLLLEMGVVAPDSVGPNGWTALHAAVFRKNKGN</sequence>
<dbReference type="PANTHER" id="PTHR24121">
    <property type="entry name" value="NO MECHANORECEPTOR POTENTIAL C, ISOFORM D-RELATED"/>
    <property type="match status" value="1"/>
</dbReference>
<dbReference type="Proteomes" id="UP001180020">
    <property type="component" value="Unassembled WGS sequence"/>
</dbReference>
<name>A0AAV9E5W8_ACOCL</name>
<dbReference type="Gene3D" id="1.25.40.20">
    <property type="entry name" value="Ankyrin repeat-containing domain"/>
    <property type="match status" value="1"/>
</dbReference>
<organism evidence="1 2">
    <name type="scientific">Acorus calamus</name>
    <name type="common">Sweet flag</name>
    <dbReference type="NCBI Taxonomy" id="4465"/>
    <lineage>
        <taxon>Eukaryota</taxon>
        <taxon>Viridiplantae</taxon>
        <taxon>Streptophyta</taxon>
        <taxon>Embryophyta</taxon>
        <taxon>Tracheophyta</taxon>
        <taxon>Spermatophyta</taxon>
        <taxon>Magnoliopsida</taxon>
        <taxon>Liliopsida</taxon>
        <taxon>Acoraceae</taxon>
        <taxon>Acorus</taxon>
    </lineage>
</organism>
<dbReference type="EMBL" id="JAUJYO010000009">
    <property type="protein sequence ID" value="KAK1308259.1"/>
    <property type="molecule type" value="Genomic_DNA"/>
</dbReference>